<dbReference type="PANTHER" id="PTHR45663">
    <property type="entry name" value="GEO12009P1"/>
    <property type="match status" value="1"/>
</dbReference>
<name>A0A7X5YDJ3_9BACT</name>
<dbReference type="GeneID" id="86890876"/>
<dbReference type="InterPro" id="IPR036249">
    <property type="entry name" value="Thioredoxin-like_sf"/>
</dbReference>
<dbReference type="PANTHER" id="PTHR45663:SF11">
    <property type="entry name" value="GEO12009P1"/>
    <property type="match status" value="1"/>
</dbReference>
<feature type="domain" description="Thioredoxin" evidence="1">
    <location>
        <begin position="1"/>
        <end position="137"/>
    </location>
</feature>
<dbReference type="EMBL" id="CP043839">
    <property type="protein sequence ID" value="WOF11887.1"/>
    <property type="molecule type" value="Genomic_DNA"/>
</dbReference>
<evidence type="ECO:0000313" key="5">
    <source>
        <dbReference type="Proteomes" id="UP001302374"/>
    </source>
</evidence>
<reference evidence="3 5" key="1">
    <citation type="submission" date="2019-09" db="EMBL/GenBank/DDBJ databases">
        <title>Butyricimonas paravirosa DSM 105722 (=214-4 = JCM 18677 = CCUG 65563).</title>
        <authorList>
            <person name="Le Roy T."/>
            <person name="Cani P.D."/>
        </authorList>
    </citation>
    <scope>NUCLEOTIDE SEQUENCE [LARGE SCALE GENOMIC DNA]</scope>
    <source>
        <strain evidence="3 5">DSM 105722</strain>
    </source>
</reference>
<dbReference type="GO" id="GO:0005737">
    <property type="term" value="C:cytoplasm"/>
    <property type="evidence" value="ECO:0007669"/>
    <property type="project" value="TreeGrafter"/>
</dbReference>
<evidence type="ECO:0000259" key="1">
    <source>
        <dbReference type="PROSITE" id="PS51352"/>
    </source>
</evidence>
<dbReference type="PROSITE" id="PS51352">
    <property type="entry name" value="THIOREDOXIN_2"/>
    <property type="match status" value="1"/>
</dbReference>
<dbReference type="SUPFAM" id="SSF52833">
    <property type="entry name" value="Thioredoxin-like"/>
    <property type="match status" value="1"/>
</dbReference>
<proteinExistence type="predicted"/>
<evidence type="ECO:0000313" key="2">
    <source>
        <dbReference type="EMBL" id="NJC18789.1"/>
    </source>
</evidence>
<dbReference type="RefSeq" id="WP_118304825.1">
    <property type="nucleotide sequence ID" value="NZ_BMPA01000008.1"/>
</dbReference>
<gene>
    <name evidence="3" type="ORF">F1644_06240</name>
    <name evidence="2" type="ORF">GGR15_002417</name>
</gene>
<dbReference type="Proteomes" id="UP000576368">
    <property type="component" value="Unassembled WGS sequence"/>
</dbReference>
<dbReference type="EMBL" id="JAATLI010000008">
    <property type="protein sequence ID" value="NJC18789.1"/>
    <property type="molecule type" value="Genomic_DNA"/>
</dbReference>
<dbReference type="Proteomes" id="UP001302374">
    <property type="component" value="Chromosome"/>
</dbReference>
<dbReference type="InterPro" id="IPR006577">
    <property type="entry name" value="UAS"/>
</dbReference>
<dbReference type="CDD" id="cd02947">
    <property type="entry name" value="TRX_family"/>
    <property type="match status" value="1"/>
</dbReference>
<accession>A0A7X5YDJ3</accession>
<dbReference type="GO" id="GO:0015035">
    <property type="term" value="F:protein-disulfide reductase activity"/>
    <property type="evidence" value="ECO:0007669"/>
    <property type="project" value="TreeGrafter"/>
</dbReference>
<dbReference type="Pfam" id="PF00085">
    <property type="entry name" value="Thioredoxin"/>
    <property type="match status" value="1"/>
</dbReference>
<dbReference type="SMART" id="SM00594">
    <property type="entry name" value="UAS"/>
    <property type="match status" value="1"/>
</dbReference>
<evidence type="ECO:0000313" key="4">
    <source>
        <dbReference type="Proteomes" id="UP000576368"/>
    </source>
</evidence>
<dbReference type="AlphaFoldDB" id="A0A7X5YDJ3"/>
<reference evidence="2 4" key="2">
    <citation type="submission" date="2020-03" db="EMBL/GenBank/DDBJ databases">
        <title>Genomic Encyclopedia of Type Strains, Phase IV (KMG-IV): sequencing the most valuable type-strain genomes for metagenomic binning, comparative biology and taxonomic classification.</title>
        <authorList>
            <person name="Goeker M."/>
        </authorList>
    </citation>
    <scope>NUCLEOTIDE SEQUENCE [LARGE SCALE GENOMIC DNA]</scope>
    <source>
        <strain evidence="2 4">DSM 105722</strain>
    </source>
</reference>
<protein>
    <submittedName>
        <fullName evidence="2 3">Thioredoxin</fullName>
    </submittedName>
</protein>
<keyword evidence="5" id="KW-1185">Reference proteome</keyword>
<dbReference type="InterPro" id="IPR013766">
    <property type="entry name" value="Thioredoxin_domain"/>
</dbReference>
<dbReference type="Gene3D" id="3.40.30.10">
    <property type="entry name" value="Glutaredoxin"/>
    <property type="match status" value="1"/>
</dbReference>
<sequence>MRKTFYLMVFLIVGILGNLSAQMTLFKGTFDEAIKKAREEKKDLFVDFCAEWCGPCKAMASEVFTQPEIGEYFNSRFVCVQVDVDAKENKDIVKKYNVEALPTMVFISREGKEMRRVRGGVPADALIKEAKIAAGDELSFEQLYDKYKKKKNDFDIQQQLLLEAPMFIPTQVGYDQQKWGARIESLFPEYLKNKKIENMANGADFLILTLYHRGTSKEDPIFDCIANNFDKFAEGVQKDAPGDGKETPTGRDRVAHYLISMNNSYIIQLCKRGDINYKKRLARVNGDLKNAYAGISFGSLSVLDAITLLADATYGLYRHDENTFFEKMNVYFAGKGEATELADYTQPLQDLATVYEGKMSENAYGKCIDWIAKALTYEMVVPTRVRLLMMMGDCLKNTGETAKAKQSYNQAFIASAGIENKAEMKQLQQMIQQSLQGL</sequence>
<organism evidence="2 4">
    <name type="scientific">Butyricimonas paravirosa</name>
    <dbReference type="NCBI Taxonomy" id="1472417"/>
    <lineage>
        <taxon>Bacteria</taxon>
        <taxon>Pseudomonadati</taxon>
        <taxon>Bacteroidota</taxon>
        <taxon>Bacteroidia</taxon>
        <taxon>Bacteroidales</taxon>
        <taxon>Odoribacteraceae</taxon>
        <taxon>Butyricimonas</taxon>
    </lineage>
</organism>
<evidence type="ECO:0000313" key="3">
    <source>
        <dbReference type="EMBL" id="WOF11887.1"/>
    </source>
</evidence>